<dbReference type="EMBL" id="LIUT01000001">
    <property type="protein sequence ID" value="KOR90308.1"/>
    <property type="molecule type" value="Genomic_DNA"/>
</dbReference>
<comment type="caution">
    <text evidence="2">The sequence shown here is derived from an EMBL/GenBank/DDBJ whole genome shotgun (WGS) entry which is preliminary data.</text>
</comment>
<dbReference type="AlphaFoldDB" id="A0A0M1P745"/>
<sequence length="160" mass="18543">MKVGRILFFILVVSILGIIVYLTYPIKINTILHNKQSMEKVHVTNISNRETLRYLISKDSGVDFDELISMFNTVSYNREIKKFKGAAGNVIMMDIVYKDKNGNNNIYFVYLHETGIMIVDNKEYKINGDSEALVNKIYDWIKIHGALIPFEEEIDLMENL</sequence>
<accession>A0A0M1P745</accession>
<reference evidence="3" key="1">
    <citation type="submission" date="2015-08" db="EMBL/GenBank/DDBJ databases">
        <title>Genome sequencing project for genomic taxonomy and phylogenomics of Bacillus-like bacteria.</title>
        <authorList>
            <person name="Liu B."/>
            <person name="Wang J."/>
            <person name="Zhu Y."/>
            <person name="Liu G."/>
            <person name="Chen Q."/>
            <person name="Chen Z."/>
            <person name="Lan J."/>
            <person name="Che J."/>
            <person name="Ge C."/>
            <person name="Shi H."/>
            <person name="Pan Z."/>
            <person name="Liu X."/>
        </authorList>
    </citation>
    <scope>NUCLEOTIDE SEQUENCE [LARGE SCALE GENOMIC DNA]</scope>
    <source>
        <strain evidence="3">FJAT-22460</strain>
    </source>
</reference>
<evidence type="ECO:0000313" key="2">
    <source>
        <dbReference type="EMBL" id="KOR90308.1"/>
    </source>
</evidence>
<dbReference type="Proteomes" id="UP000036932">
    <property type="component" value="Unassembled WGS sequence"/>
</dbReference>
<protein>
    <submittedName>
        <fullName evidence="2">Uncharacterized protein</fullName>
    </submittedName>
</protein>
<gene>
    <name evidence="2" type="ORF">AM231_15030</name>
</gene>
<keyword evidence="1" id="KW-1133">Transmembrane helix</keyword>
<name>A0A0M1P745_9BACL</name>
<keyword evidence="1" id="KW-0472">Membrane</keyword>
<dbReference type="PATRIC" id="fig|1705565.3.peg.5060"/>
<organism evidence="2 3">
    <name type="scientific">Paenibacillus solani</name>
    <dbReference type="NCBI Taxonomy" id="1705565"/>
    <lineage>
        <taxon>Bacteria</taxon>
        <taxon>Bacillati</taxon>
        <taxon>Bacillota</taxon>
        <taxon>Bacilli</taxon>
        <taxon>Bacillales</taxon>
        <taxon>Paenibacillaceae</taxon>
        <taxon>Paenibacillus</taxon>
    </lineage>
</organism>
<keyword evidence="3" id="KW-1185">Reference proteome</keyword>
<proteinExistence type="predicted"/>
<keyword evidence="1" id="KW-0812">Transmembrane</keyword>
<evidence type="ECO:0000313" key="3">
    <source>
        <dbReference type="Proteomes" id="UP000036932"/>
    </source>
</evidence>
<feature type="transmembrane region" description="Helical" evidence="1">
    <location>
        <begin position="6"/>
        <end position="24"/>
    </location>
</feature>
<evidence type="ECO:0000256" key="1">
    <source>
        <dbReference type="SAM" id="Phobius"/>
    </source>
</evidence>